<name>A0AAD3CF17_9STRA</name>
<comment type="subunit">
    <text evidence="7">Component of the Mediator complex.</text>
</comment>
<reference evidence="9 10" key="1">
    <citation type="journal article" date="2021" name="Sci. Rep.">
        <title>The genome of the diatom Chaetoceros tenuissimus carries an ancient integrated fragment of an extant virus.</title>
        <authorList>
            <person name="Hongo Y."/>
            <person name="Kimura K."/>
            <person name="Takaki Y."/>
            <person name="Yoshida Y."/>
            <person name="Baba S."/>
            <person name="Kobayashi G."/>
            <person name="Nagasaki K."/>
            <person name="Hano T."/>
            <person name="Tomaru Y."/>
        </authorList>
    </citation>
    <scope>NUCLEOTIDE SEQUENCE [LARGE SCALE GENOMIC DNA]</scope>
    <source>
        <strain evidence="9 10">NIES-3715</strain>
    </source>
</reference>
<dbReference type="InterPro" id="IPR038089">
    <property type="entry name" value="Med31_sf"/>
</dbReference>
<dbReference type="GO" id="GO:0016592">
    <property type="term" value="C:mediator complex"/>
    <property type="evidence" value="ECO:0007669"/>
    <property type="project" value="InterPro"/>
</dbReference>
<keyword evidence="5 7" id="KW-0804">Transcription</keyword>
<keyword evidence="6 7" id="KW-0539">Nucleus</keyword>
<keyword evidence="10" id="KW-1185">Reference proteome</keyword>
<dbReference type="InterPro" id="IPR008831">
    <property type="entry name" value="Mediator_Med31"/>
</dbReference>
<dbReference type="Proteomes" id="UP001054902">
    <property type="component" value="Unassembled WGS sequence"/>
</dbReference>
<keyword evidence="4 7" id="KW-0010">Activator</keyword>
<dbReference type="GO" id="GO:0006355">
    <property type="term" value="P:regulation of DNA-templated transcription"/>
    <property type="evidence" value="ECO:0007669"/>
    <property type="project" value="InterPro"/>
</dbReference>
<feature type="compositionally biased region" description="Polar residues" evidence="8">
    <location>
        <begin position="7"/>
        <end position="22"/>
    </location>
</feature>
<accession>A0AAD3CF17</accession>
<comment type="similarity">
    <text evidence="2 7">Belongs to the Mediator complex subunit 31 family.</text>
</comment>
<dbReference type="PANTHER" id="PTHR13186">
    <property type="entry name" value="MEDIATOR OF RNA POLYMERASE II TRANSCRIPTION SUBUNIT 31"/>
    <property type="match status" value="1"/>
</dbReference>
<evidence type="ECO:0000256" key="6">
    <source>
        <dbReference type="ARBA" id="ARBA00023242"/>
    </source>
</evidence>
<evidence type="ECO:0000256" key="8">
    <source>
        <dbReference type="SAM" id="MobiDB-lite"/>
    </source>
</evidence>
<comment type="function">
    <text evidence="7">Component of the Mediator complex, a coactivator involved in the regulated transcription of nearly all RNA polymerase II-dependent genes. Mediator functions as a bridge to convey information from gene-specific regulatory proteins to the basal RNA polymerase II transcription machinery. Mediator is recruited to promoters by direct interactions with regulatory proteins and serves as a scaffold for the assembly of a functional preinitiation complex with RNA polymerase II and the general transcription factors.</text>
</comment>
<evidence type="ECO:0000313" key="10">
    <source>
        <dbReference type="Proteomes" id="UP001054902"/>
    </source>
</evidence>
<dbReference type="AlphaFoldDB" id="A0AAD3CF17"/>
<sequence>MEAKPQESATSVASTTNDSTSIKPLPEDKNRFELELEFLQSLASPAYLHYLATQGYYQDKQFLKFLNYLKYWKRPEYAKYITYPHCLYFLDLLCENETFRKELVHVPFRDFVHQQQFYNWQYRSRVLYGTEEMKQDDENKDSSTANGEEKQVDG</sequence>
<comment type="subcellular location">
    <subcellularLocation>
        <location evidence="1 7">Nucleus</location>
    </subcellularLocation>
</comment>
<protein>
    <recommendedName>
        <fullName evidence="7">Mediator of RNA polymerase II transcription subunit 31</fullName>
    </recommendedName>
</protein>
<evidence type="ECO:0000256" key="5">
    <source>
        <dbReference type="ARBA" id="ARBA00023163"/>
    </source>
</evidence>
<dbReference type="Pfam" id="PF05669">
    <property type="entry name" value="Med31"/>
    <property type="match status" value="1"/>
</dbReference>
<evidence type="ECO:0000313" key="9">
    <source>
        <dbReference type="EMBL" id="GFH44428.1"/>
    </source>
</evidence>
<feature type="region of interest" description="Disordered" evidence="8">
    <location>
        <begin position="1"/>
        <end position="26"/>
    </location>
</feature>
<evidence type="ECO:0000256" key="3">
    <source>
        <dbReference type="ARBA" id="ARBA00023015"/>
    </source>
</evidence>
<proteinExistence type="inferred from homology"/>
<comment type="caution">
    <text evidence="9">The sequence shown here is derived from an EMBL/GenBank/DDBJ whole genome shotgun (WGS) entry which is preliminary data.</text>
</comment>
<keyword evidence="3 7" id="KW-0805">Transcription regulation</keyword>
<gene>
    <name evidence="9" type="ORF">CTEN210_00902</name>
</gene>
<dbReference type="Gene3D" id="1.10.10.1340">
    <property type="entry name" value="Mediator of RNA polymerase II, submodule Med31 (Soh1)"/>
    <property type="match status" value="1"/>
</dbReference>
<evidence type="ECO:0000256" key="7">
    <source>
        <dbReference type="RuleBase" id="RU364129"/>
    </source>
</evidence>
<evidence type="ECO:0000256" key="1">
    <source>
        <dbReference type="ARBA" id="ARBA00004123"/>
    </source>
</evidence>
<organism evidence="9 10">
    <name type="scientific">Chaetoceros tenuissimus</name>
    <dbReference type="NCBI Taxonomy" id="426638"/>
    <lineage>
        <taxon>Eukaryota</taxon>
        <taxon>Sar</taxon>
        <taxon>Stramenopiles</taxon>
        <taxon>Ochrophyta</taxon>
        <taxon>Bacillariophyta</taxon>
        <taxon>Coscinodiscophyceae</taxon>
        <taxon>Chaetocerotophycidae</taxon>
        <taxon>Chaetocerotales</taxon>
        <taxon>Chaetocerotaceae</taxon>
        <taxon>Chaetoceros</taxon>
    </lineage>
</organism>
<feature type="region of interest" description="Disordered" evidence="8">
    <location>
        <begin position="133"/>
        <end position="154"/>
    </location>
</feature>
<dbReference type="EMBL" id="BLLK01000019">
    <property type="protein sequence ID" value="GFH44428.1"/>
    <property type="molecule type" value="Genomic_DNA"/>
</dbReference>
<dbReference type="GO" id="GO:0003712">
    <property type="term" value="F:transcription coregulator activity"/>
    <property type="evidence" value="ECO:0007669"/>
    <property type="project" value="InterPro"/>
</dbReference>
<evidence type="ECO:0000256" key="4">
    <source>
        <dbReference type="ARBA" id="ARBA00023159"/>
    </source>
</evidence>
<evidence type="ECO:0000256" key="2">
    <source>
        <dbReference type="ARBA" id="ARBA00006378"/>
    </source>
</evidence>